<proteinExistence type="predicted"/>
<organism evidence="2">
    <name type="scientific">marine metagenome</name>
    <dbReference type="NCBI Taxonomy" id="408172"/>
    <lineage>
        <taxon>unclassified sequences</taxon>
        <taxon>metagenomes</taxon>
        <taxon>ecological metagenomes</taxon>
    </lineage>
</organism>
<dbReference type="PANTHER" id="PTHR46018">
    <property type="entry name" value="ZINC PHOSPHODIESTERASE ELAC PROTEIN 1"/>
    <property type="match status" value="1"/>
</dbReference>
<dbReference type="InterPro" id="IPR001279">
    <property type="entry name" value="Metallo-B-lactamas"/>
</dbReference>
<gene>
    <name evidence="2" type="ORF">METZ01_LOCUS316342</name>
</gene>
<dbReference type="AlphaFoldDB" id="A0A382NSM7"/>
<reference evidence="2" key="1">
    <citation type="submission" date="2018-05" db="EMBL/GenBank/DDBJ databases">
        <authorList>
            <person name="Lanie J.A."/>
            <person name="Ng W.-L."/>
            <person name="Kazmierczak K.M."/>
            <person name="Andrzejewski T.M."/>
            <person name="Davidsen T.M."/>
            <person name="Wayne K.J."/>
            <person name="Tettelin H."/>
            <person name="Glass J.I."/>
            <person name="Rusch D."/>
            <person name="Podicherti R."/>
            <person name="Tsui H.-C.T."/>
            <person name="Winkler M.E."/>
        </authorList>
    </citation>
    <scope>NUCLEOTIDE SEQUENCE</scope>
</reference>
<accession>A0A382NSM7</accession>
<dbReference type="Gene3D" id="3.60.15.10">
    <property type="entry name" value="Ribonuclease Z/Hydroxyacylglutathione hydrolase-like"/>
    <property type="match status" value="1"/>
</dbReference>
<name>A0A382NSM7_9ZZZZ</name>
<dbReference type="InterPro" id="IPR036866">
    <property type="entry name" value="RibonucZ/Hydroxyglut_hydro"/>
</dbReference>
<evidence type="ECO:0000259" key="1">
    <source>
        <dbReference type="Pfam" id="PF00753"/>
    </source>
</evidence>
<protein>
    <recommendedName>
        <fullName evidence="1">Metallo-beta-lactamase domain-containing protein</fullName>
    </recommendedName>
</protein>
<evidence type="ECO:0000313" key="2">
    <source>
        <dbReference type="EMBL" id="SVC63488.1"/>
    </source>
</evidence>
<dbReference type="GO" id="GO:0042781">
    <property type="term" value="F:3'-tRNA processing endoribonuclease activity"/>
    <property type="evidence" value="ECO:0007669"/>
    <property type="project" value="TreeGrafter"/>
</dbReference>
<dbReference type="Pfam" id="PF00753">
    <property type="entry name" value="Lactamase_B"/>
    <property type="match status" value="1"/>
</dbReference>
<feature type="non-terminal residue" evidence="2">
    <location>
        <position position="127"/>
    </location>
</feature>
<sequence length="127" mass="13818">MNIRKLLLVTALIVIGIFIGLRIPVVQDTLLDNVIKSTFQTSNLPKTDALSAIVCGSRSPLPHSSRDETCILVIAGEDIYVVDAGAGSANNARLWRIPFNKIKGVLLTHLHSDHIADLPGFHLATWI</sequence>
<feature type="domain" description="Metallo-beta-lactamase" evidence="1">
    <location>
        <begin position="69"/>
        <end position="126"/>
    </location>
</feature>
<dbReference type="EMBL" id="UINC01102121">
    <property type="protein sequence ID" value="SVC63488.1"/>
    <property type="molecule type" value="Genomic_DNA"/>
</dbReference>
<dbReference type="SUPFAM" id="SSF56281">
    <property type="entry name" value="Metallo-hydrolase/oxidoreductase"/>
    <property type="match status" value="1"/>
</dbReference>
<dbReference type="PANTHER" id="PTHR46018:SF2">
    <property type="entry name" value="ZINC PHOSPHODIESTERASE ELAC PROTEIN 1"/>
    <property type="match status" value="1"/>
</dbReference>